<evidence type="ECO:0000256" key="2">
    <source>
        <dbReference type="ARBA" id="ARBA00023125"/>
    </source>
</evidence>
<dbReference type="InterPro" id="IPR036388">
    <property type="entry name" value="WH-like_DNA-bd_sf"/>
</dbReference>
<dbReference type="InterPro" id="IPR051011">
    <property type="entry name" value="Metal_resp_trans_reg"/>
</dbReference>
<keyword evidence="6" id="KW-1185">Reference proteome</keyword>
<evidence type="ECO:0000313" key="5">
    <source>
        <dbReference type="EMBL" id="MBK0332258.1"/>
    </source>
</evidence>
<keyword evidence="3" id="KW-0804">Transcription</keyword>
<dbReference type="PRINTS" id="PR00778">
    <property type="entry name" value="HTHARSR"/>
</dbReference>
<proteinExistence type="predicted"/>
<keyword evidence="1" id="KW-0805">Transcription regulation</keyword>
<dbReference type="PANTHER" id="PTHR43132:SF6">
    <property type="entry name" value="HTH-TYPE TRANSCRIPTIONAL REPRESSOR CZRA"/>
    <property type="match status" value="1"/>
</dbReference>
<reference evidence="5 6" key="1">
    <citation type="submission" date="2020-12" db="EMBL/GenBank/DDBJ databases">
        <title>Brachybacterium sp. MASK1Z-5, whole genome shotgun sequence.</title>
        <authorList>
            <person name="Tuo L."/>
        </authorList>
    </citation>
    <scope>NUCLEOTIDE SEQUENCE [LARGE SCALE GENOMIC DNA]</scope>
    <source>
        <strain evidence="5 6">MASK1Z-5</strain>
    </source>
</reference>
<gene>
    <name evidence="5" type="ORF">I8D64_12715</name>
</gene>
<name>A0ABS1BC98_9MICO</name>
<protein>
    <submittedName>
        <fullName evidence="5">Helix-turn-helix transcriptional regulator</fullName>
    </submittedName>
</protein>
<evidence type="ECO:0000256" key="3">
    <source>
        <dbReference type="ARBA" id="ARBA00023163"/>
    </source>
</evidence>
<dbReference type="SUPFAM" id="SSF46785">
    <property type="entry name" value="Winged helix' DNA-binding domain"/>
    <property type="match status" value="1"/>
</dbReference>
<dbReference type="InterPro" id="IPR011991">
    <property type="entry name" value="ArsR-like_HTH"/>
</dbReference>
<accession>A0ABS1BC98</accession>
<dbReference type="Pfam" id="PF01022">
    <property type="entry name" value="HTH_5"/>
    <property type="match status" value="1"/>
</dbReference>
<dbReference type="InterPro" id="IPR001845">
    <property type="entry name" value="HTH_ArsR_DNA-bd_dom"/>
</dbReference>
<dbReference type="Proteomes" id="UP000612352">
    <property type="component" value="Unassembled WGS sequence"/>
</dbReference>
<dbReference type="PANTHER" id="PTHR43132">
    <property type="entry name" value="ARSENICAL RESISTANCE OPERON REPRESSOR ARSR-RELATED"/>
    <property type="match status" value="1"/>
</dbReference>
<dbReference type="Gene3D" id="1.10.10.10">
    <property type="entry name" value="Winged helix-like DNA-binding domain superfamily/Winged helix DNA-binding domain"/>
    <property type="match status" value="1"/>
</dbReference>
<dbReference type="SMART" id="SM00418">
    <property type="entry name" value="HTH_ARSR"/>
    <property type="match status" value="1"/>
</dbReference>
<dbReference type="RefSeq" id="WP_200503165.1">
    <property type="nucleotide sequence ID" value="NZ_JAEDAJ010000008.1"/>
</dbReference>
<keyword evidence="2" id="KW-0238">DNA-binding</keyword>
<dbReference type="CDD" id="cd00090">
    <property type="entry name" value="HTH_ARSR"/>
    <property type="match status" value="1"/>
</dbReference>
<dbReference type="PROSITE" id="PS50987">
    <property type="entry name" value="HTH_ARSR_2"/>
    <property type="match status" value="1"/>
</dbReference>
<sequence length="131" mass="14054">MNTSSHVQTAEPTEGCASDVVDAGRVALAAEHLPRPRDVAETADVFSLLGDPNRLTLLLALLEGELCVHDLAALTGQSDSSTSHALKLLRAHRVVATRRDGRRMFYRLDDPHVRMLLDLALAHTAHTGGGA</sequence>
<evidence type="ECO:0000256" key="1">
    <source>
        <dbReference type="ARBA" id="ARBA00023015"/>
    </source>
</evidence>
<organism evidence="5 6">
    <name type="scientific">Brachybacterium halotolerans</name>
    <dbReference type="NCBI Taxonomy" id="2795215"/>
    <lineage>
        <taxon>Bacteria</taxon>
        <taxon>Bacillati</taxon>
        <taxon>Actinomycetota</taxon>
        <taxon>Actinomycetes</taxon>
        <taxon>Micrococcales</taxon>
        <taxon>Dermabacteraceae</taxon>
        <taxon>Brachybacterium</taxon>
    </lineage>
</organism>
<evidence type="ECO:0000259" key="4">
    <source>
        <dbReference type="PROSITE" id="PS50987"/>
    </source>
</evidence>
<dbReference type="EMBL" id="JAEDAJ010000008">
    <property type="protein sequence ID" value="MBK0332258.1"/>
    <property type="molecule type" value="Genomic_DNA"/>
</dbReference>
<evidence type="ECO:0000313" key="6">
    <source>
        <dbReference type="Proteomes" id="UP000612352"/>
    </source>
</evidence>
<dbReference type="InterPro" id="IPR036390">
    <property type="entry name" value="WH_DNA-bd_sf"/>
</dbReference>
<dbReference type="NCBIfam" id="NF033788">
    <property type="entry name" value="HTH_metalloreg"/>
    <property type="match status" value="1"/>
</dbReference>
<feature type="domain" description="HTH arsR-type" evidence="4">
    <location>
        <begin position="34"/>
        <end position="128"/>
    </location>
</feature>
<comment type="caution">
    <text evidence="5">The sequence shown here is derived from an EMBL/GenBank/DDBJ whole genome shotgun (WGS) entry which is preliminary data.</text>
</comment>